<dbReference type="GO" id="GO:0009736">
    <property type="term" value="P:cytokinin-activated signaling pathway"/>
    <property type="evidence" value="ECO:0007669"/>
    <property type="project" value="UniProtKB-KW"/>
</dbReference>
<evidence type="ECO:0000256" key="5">
    <source>
        <dbReference type="ARBA" id="ARBA00023242"/>
    </source>
</evidence>
<proteinExistence type="inferred from homology"/>
<sequence>MESGKIFGSDDDSRSCESGWTMYLASPSHDHDDDCYYDDDDEEEDSDGGDSMDSDASSGPMEATSCLKLPQEIEEQNSLKKKKKKANEEMVLVETRVHNNNQDDEDDGNGDNHGYDDGNDSYSAVHSYVGSVRQFV</sequence>
<comment type="caution">
    <text evidence="8">The sequence shown here is derived from an EMBL/GenBank/DDBJ whole genome shotgun (WGS) entry which is preliminary data.</text>
</comment>
<reference evidence="8" key="1">
    <citation type="submission" date="2020-01" db="EMBL/GenBank/DDBJ databases">
        <authorList>
            <person name="Mishra B."/>
        </authorList>
    </citation>
    <scope>NUCLEOTIDE SEQUENCE [LARGE SCALE GENOMIC DNA]</scope>
</reference>
<keyword evidence="2" id="KW-0963">Cytoplasm</keyword>
<evidence type="ECO:0000256" key="6">
    <source>
        <dbReference type="ARBA" id="ARBA00024199"/>
    </source>
</evidence>
<dbReference type="PANTHER" id="PTHR33347">
    <property type="entry name" value="OSJNBA0091C07.3 PROTEIN"/>
    <property type="match status" value="1"/>
</dbReference>
<keyword evidence="4" id="KW-0932">Cytokinin signaling pathway</keyword>
<evidence type="ECO:0000313" key="8">
    <source>
        <dbReference type="EMBL" id="CAA7026991.1"/>
    </source>
</evidence>
<organism evidence="8 9">
    <name type="scientific">Microthlaspi erraticum</name>
    <dbReference type="NCBI Taxonomy" id="1685480"/>
    <lineage>
        <taxon>Eukaryota</taxon>
        <taxon>Viridiplantae</taxon>
        <taxon>Streptophyta</taxon>
        <taxon>Embryophyta</taxon>
        <taxon>Tracheophyta</taxon>
        <taxon>Spermatophyta</taxon>
        <taxon>Magnoliopsida</taxon>
        <taxon>eudicotyledons</taxon>
        <taxon>Gunneridae</taxon>
        <taxon>Pentapetalae</taxon>
        <taxon>rosids</taxon>
        <taxon>malvids</taxon>
        <taxon>Brassicales</taxon>
        <taxon>Brassicaceae</taxon>
        <taxon>Coluteocarpeae</taxon>
        <taxon>Microthlaspi</taxon>
    </lineage>
</organism>
<protein>
    <submittedName>
        <fullName evidence="8">Uncharacterized protein</fullName>
    </submittedName>
</protein>
<evidence type="ECO:0000313" key="9">
    <source>
        <dbReference type="Proteomes" id="UP000467841"/>
    </source>
</evidence>
<evidence type="ECO:0000256" key="3">
    <source>
        <dbReference type="ARBA" id="ARBA00022712"/>
    </source>
</evidence>
<name>A0A6D2IK53_9BRAS</name>
<dbReference type="AlphaFoldDB" id="A0A6D2IK53"/>
<evidence type="ECO:0000256" key="1">
    <source>
        <dbReference type="ARBA" id="ARBA00004496"/>
    </source>
</evidence>
<accession>A0A6D2IK53</accession>
<keyword evidence="5" id="KW-0539">Nucleus</keyword>
<keyword evidence="3" id="KW-0203">Cytokinin biosynthesis</keyword>
<feature type="region of interest" description="Disordered" evidence="7">
    <location>
        <begin position="23"/>
        <end position="123"/>
    </location>
</feature>
<gene>
    <name evidence="8" type="ORF">MERR_LOCUS14226</name>
</gene>
<dbReference type="EMBL" id="CACVBM020001052">
    <property type="protein sequence ID" value="CAA7026991.1"/>
    <property type="molecule type" value="Genomic_DNA"/>
</dbReference>
<dbReference type="GO" id="GO:0005737">
    <property type="term" value="C:cytoplasm"/>
    <property type="evidence" value="ECO:0007669"/>
    <property type="project" value="UniProtKB-SubCell"/>
</dbReference>
<evidence type="ECO:0000256" key="4">
    <source>
        <dbReference type="ARBA" id="ARBA00022864"/>
    </source>
</evidence>
<dbReference type="Proteomes" id="UP000467841">
    <property type="component" value="Unassembled WGS sequence"/>
</dbReference>
<dbReference type="PANTHER" id="PTHR33347:SF20">
    <property type="entry name" value="PROTEIN SUPPRESSOR OF PHYTOCHROME B 5"/>
    <property type="match status" value="1"/>
</dbReference>
<evidence type="ECO:0000256" key="2">
    <source>
        <dbReference type="ARBA" id="ARBA00022490"/>
    </source>
</evidence>
<feature type="compositionally biased region" description="Acidic residues" evidence="7">
    <location>
        <begin position="35"/>
        <end position="53"/>
    </location>
</feature>
<dbReference type="InterPro" id="IPR044670">
    <property type="entry name" value="SOFL"/>
</dbReference>
<comment type="similarity">
    <text evidence="6">Belongs to the SOFL plant protein family.</text>
</comment>
<dbReference type="GO" id="GO:0009691">
    <property type="term" value="P:cytokinin biosynthetic process"/>
    <property type="evidence" value="ECO:0007669"/>
    <property type="project" value="UniProtKB-KW"/>
</dbReference>
<comment type="subcellular location">
    <subcellularLocation>
        <location evidence="1">Cytoplasm</location>
    </subcellularLocation>
</comment>
<evidence type="ECO:0000256" key="7">
    <source>
        <dbReference type="SAM" id="MobiDB-lite"/>
    </source>
</evidence>
<keyword evidence="9" id="KW-1185">Reference proteome</keyword>